<feature type="transmembrane region" description="Helical" evidence="1">
    <location>
        <begin position="6"/>
        <end position="26"/>
    </location>
</feature>
<keyword evidence="1" id="KW-0812">Transmembrane</keyword>
<evidence type="ECO:0000313" key="3">
    <source>
        <dbReference type="Proteomes" id="UP000295600"/>
    </source>
</evidence>
<evidence type="ECO:0000313" key="2">
    <source>
        <dbReference type="EMBL" id="TCO94972.1"/>
    </source>
</evidence>
<protein>
    <submittedName>
        <fullName evidence="2">Uncharacterized protein</fullName>
    </submittedName>
</protein>
<dbReference type="EMBL" id="SLXB01000004">
    <property type="protein sequence ID" value="TCO94972.1"/>
    <property type="molecule type" value="Genomic_DNA"/>
</dbReference>
<dbReference type="Proteomes" id="UP000295600">
    <property type="component" value="Unassembled WGS sequence"/>
</dbReference>
<reference evidence="2 3" key="1">
    <citation type="submission" date="2019-03" db="EMBL/GenBank/DDBJ databases">
        <title>Genomic Encyclopedia of Type Strains, Phase IV (KMG-IV): sequencing the most valuable type-strain genomes for metagenomic binning, comparative biology and taxonomic classification.</title>
        <authorList>
            <person name="Goeker M."/>
        </authorList>
    </citation>
    <scope>NUCLEOTIDE SEQUENCE [LARGE SCALE GENOMIC DNA]</scope>
    <source>
        <strain evidence="2 3">DSM 23917</strain>
    </source>
</reference>
<comment type="caution">
    <text evidence="2">The sequence shown here is derived from an EMBL/GenBank/DDBJ whole genome shotgun (WGS) entry which is preliminary data.</text>
</comment>
<evidence type="ECO:0000256" key="1">
    <source>
        <dbReference type="SAM" id="Phobius"/>
    </source>
</evidence>
<gene>
    <name evidence="2" type="ORF">EV202_10469</name>
</gene>
<organism evidence="2 3">
    <name type="scientific">Prevotella heparinolytica</name>
    <dbReference type="NCBI Taxonomy" id="28113"/>
    <lineage>
        <taxon>Bacteria</taxon>
        <taxon>Pseudomonadati</taxon>
        <taxon>Bacteroidota</taxon>
        <taxon>Bacteroidia</taxon>
        <taxon>Bacteroidales</taxon>
        <taxon>Bacteroidaceae</taxon>
        <taxon>Bacteroides</taxon>
    </lineage>
</organism>
<keyword evidence="1" id="KW-0472">Membrane</keyword>
<proteinExistence type="predicted"/>
<sequence length="41" mass="4847">MYEECYSFLTEQAVAFVIAFLVVYILDKIDTGKNFFHSKHK</sequence>
<name>A0A4R2M044_9BACE</name>
<keyword evidence="1" id="KW-1133">Transmembrane helix</keyword>
<accession>A0A4R2M044</accession>
<dbReference type="AlphaFoldDB" id="A0A4R2M044"/>